<evidence type="ECO:0000313" key="13">
    <source>
        <dbReference type="Proteomes" id="UP001278050"/>
    </source>
</evidence>
<dbReference type="PROSITE" id="PS00301">
    <property type="entry name" value="G_TR_1"/>
    <property type="match status" value="1"/>
</dbReference>
<dbReference type="NCBIfam" id="TIGR00484">
    <property type="entry name" value="EF-G"/>
    <property type="match status" value="1"/>
</dbReference>
<dbReference type="InterPro" id="IPR004161">
    <property type="entry name" value="EFTu-like_2"/>
</dbReference>
<dbReference type="NCBIfam" id="NF009381">
    <property type="entry name" value="PRK12740.1-5"/>
    <property type="match status" value="1"/>
</dbReference>
<evidence type="ECO:0000313" key="12">
    <source>
        <dbReference type="Proteomes" id="UP000182413"/>
    </source>
</evidence>
<dbReference type="Pfam" id="PF00009">
    <property type="entry name" value="GTP_EFTU"/>
    <property type="match status" value="1"/>
</dbReference>
<protein>
    <recommendedName>
        <fullName evidence="2 8">Elongation factor G</fullName>
        <shortName evidence="8">EF-G</shortName>
    </recommendedName>
</protein>
<feature type="binding site" evidence="8">
    <location>
        <begin position="142"/>
        <end position="145"/>
    </location>
    <ligand>
        <name>GTP</name>
        <dbReference type="ChEBI" id="CHEBI:37565"/>
    </ligand>
</feature>
<dbReference type="InterPro" id="IPR031157">
    <property type="entry name" value="G_TR_CS"/>
</dbReference>
<keyword evidence="5 8" id="KW-0648">Protein biosynthesis</keyword>
<dbReference type="Gene3D" id="3.30.70.240">
    <property type="match status" value="1"/>
</dbReference>
<dbReference type="CDD" id="cd01886">
    <property type="entry name" value="EF-G"/>
    <property type="match status" value="1"/>
</dbReference>
<dbReference type="PANTHER" id="PTHR43261">
    <property type="entry name" value="TRANSLATION ELONGATION FACTOR G-RELATED"/>
    <property type="match status" value="1"/>
</dbReference>
<dbReference type="CDD" id="cd16262">
    <property type="entry name" value="EFG_III"/>
    <property type="match status" value="1"/>
</dbReference>
<dbReference type="NCBIfam" id="TIGR00231">
    <property type="entry name" value="small_GTP"/>
    <property type="match status" value="1"/>
</dbReference>
<dbReference type="GO" id="GO:0005525">
    <property type="term" value="F:GTP binding"/>
    <property type="evidence" value="ECO:0007669"/>
    <property type="project" value="UniProtKB-UniRule"/>
</dbReference>
<dbReference type="InterPro" id="IPR009022">
    <property type="entry name" value="EFG_III"/>
</dbReference>
<dbReference type="Pfam" id="PF03764">
    <property type="entry name" value="EFG_IV"/>
    <property type="match status" value="1"/>
</dbReference>
<evidence type="ECO:0000256" key="6">
    <source>
        <dbReference type="ARBA" id="ARBA00023134"/>
    </source>
</evidence>
<dbReference type="FunFam" id="3.30.230.10:FF:000003">
    <property type="entry name" value="Elongation factor G"/>
    <property type="match status" value="1"/>
</dbReference>
<dbReference type="InterPro" id="IPR027417">
    <property type="entry name" value="P-loop_NTPase"/>
</dbReference>
<feature type="binding site" evidence="8">
    <location>
        <begin position="88"/>
        <end position="92"/>
    </location>
    <ligand>
        <name>GTP</name>
        <dbReference type="ChEBI" id="CHEBI:37565"/>
    </ligand>
</feature>
<dbReference type="Pfam" id="PF03144">
    <property type="entry name" value="GTP_EFTU_D2"/>
    <property type="match status" value="1"/>
</dbReference>
<dbReference type="CDD" id="cd01434">
    <property type="entry name" value="EFG_mtEFG1_IV"/>
    <property type="match status" value="1"/>
</dbReference>
<dbReference type="CDD" id="cd04088">
    <property type="entry name" value="EFG_mtEFG_II"/>
    <property type="match status" value="1"/>
</dbReference>
<sequence length="715" mass="78640">MARNTAINRYRNIGICAHVDAGKTTTTERILFYTGLSHKMGEVHDGAATTDWMVQEQERGITITSAAITTFWKGSVGQYDNYRVNVIDTPGHVDFTIEVERSLRVLDGAVVVFCGTSGVEPQSETVWRQANKYGVPRIVYVNKMDRQGANFLRVVGQIKNRLGHTPVPIQIAIGAEENFEGQVDLIKMKAIYWNDDDKGTTYREEEIPAELVDLANEWRSNMVEAAAEANEELMNKYLEEGDLSVEEIKAGLRLRTLASEIVPAVCGSSFKNKGVPLVLDAVIDFLPAPTEIPAIKGIHPDLADKPKEEIGEGDYDERHADDSAPFSALAFKIATDPFVGTLTFVRVYSGVLESGQSVINSVKGKKERVGRMVQMHANQREEIKEVRAGDIAALIGMKDVTTGETLCDPDKPIILERMDFPEPVISVAVEPKTKADQEKMGIALGKLAQEDPSFRVKTDEETGQTIISGMGELHLDILVDRMKREFNVEANIGKPQVSYRETITKDAVEIEGKFVRQSGGRGQFGHCWIRFSTPDVDDKGNITEGLVFTNEVVGGVVPKEYIPAIQKGIEEQMKNGVVAGYPLIGLKATVFDGSYHDVDSNEMAFKIAASMATKQLAQKGGGKVLEPIMKVEVVTPEDYMGDVMGDLNRRRGLIQGMEDSVSGKVIRAEVPLGEMFGYATDVRSMSQGRASYSMEFSKYAEAPANIVEALVKKQG</sequence>
<dbReference type="GO" id="GO:0032790">
    <property type="term" value="P:ribosome disassembly"/>
    <property type="evidence" value="ECO:0007669"/>
    <property type="project" value="TreeGrafter"/>
</dbReference>
<dbReference type="InterPro" id="IPR035647">
    <property type="entry name" value="EFG_III/V"/>
</dbReference>
<name>A0A1G7QGJ5_9GAMM</name>
<keyword evidence="4 8" id="KW-0251">Elongation factor</keyword>
<dbReference type="SUPFAM" id="SSF52540">
    <property type="entry name" value="P-loop containing nucleoside triphosphate hydrolases"/>
    <property type="match status" value="1"/>
</dbReference>
<dbReference type="RefSeq" id="WP_074682741.1">
    <property type="nucleotide sequence ID" value="NZ_CBCSET010000013.1"/>
</dbReference>
<dbReference type="PROSITE" id="PS51722">
    <property type="entry name" value="G_TR_2"/>
    <property type="match status" value="1"/>
</dbReference>
<dbReference type="Proteomes" id="UP000182413">
    <property type="component" value="Unassembled WGS sequence"/>
</dbReference>
<dbReference type="GO" id="GO:0005737">
    <property type="term" value="C:cytoplasm"/>
    <property type="evidence" value="ECO:0007669"/>
    <property type="project" value="UniProtKB-SubCell"/>
</dbReference>
<gene>
    <name evidence="8 10" type="primary">fusA</name>
    <name evidence="11" type="ORF">SAMN05216575_11616</name>
    <name evidence="10" type="ORF">SIM71_17455</name>
</gene>
<dbReference type="Gene3D" id="3.40.50.300">
    <property type="entry name" value="P-loop containing nucleotide triphosphate hydrolases"/>
    <property type="match status" value="1"/>
</dbReference>
<evidence type="ECO:0000256" key="8">
    <source>
        <dbReference type="HAMAP-Rule" id="MF_00054"/>
    </source>
</evidence>
<evidence type="ECO:0000313" key="11">
    <source>
        <dbReference type="EMBL" id="SDF97634.1"/>
    </source>
</evidence>
<dbReference type="Pfam" id="PF00679">
    <property type="entry name" value="EFG_C"/>
    <property type="match status" value="1"/>
</dbReference>
<dbReference type="AlphaFoldDB" id="A0A1G7QGJ5"/>
<dbReference type="InterPro" id="IPR000640">
    <property type="entry name" value="EFG_V-like"/>
</dbReference>
<keyword evidence="6 8" id="KW-0342">GTP-binding</keyword>
<dbReference type="SUPFAM" id="SSF54980">
    <property type="entry name" value="EF-G C-terminal domain-like"/>
    <property type="match status" value="2"/>
</dbReference>
<dbReference type="InterPro" id="IPR005225">
    <property type="entry name" value="Small_GTP-bd"/>
</dbReference>
<feature type="domain" description="Tr-type G" evidence="9">
    <location>
        <begin position="8"/>
        <end position="290"/>
    </location>
</feature>
<evidence type="ECO:0000256" key="3">
    <source>
        <dbReference type="ARBA" id="ARBA00022741"/>
    </source>
</evidence>
<dbReference type="InterPro" id="IPR035649">
    <property type="entry name" value="EFG_V"/>
</dbReference>
<dbReference type="InterPro" id="IPR041095">
    <property type="entry name" value="EFG_II"/>
</dbReference>
<reference evidence="10 13" key="2">
    <citation type="submission" date="2023-11" db="EMBL/GenBank/DDBJ databases">
        <title>MicrobeMod: A computational toolkit for identifying prokaryotic methylation and restriction-modification with nanopore sequencing.</title>
        <authorList>
            <person name="Crits-Christoph A."/>
            <person name="Kang S.C."/>
            <person name="Lee H."/>
            <person name="Ostrov N."/>
        </authorList>
    </citation>
    <scope>NUCLEOTIDE SEQUENCE [LARGE SCALE GENOMIC DNA]</scope>
    <source>
        <strain evidence="10 13">ATCC BAA-571</strain>
    </source>
</reference>
<dbReference type="EMBL" id="FNAE01000016">
    <property type="protein sequence ID" value="SDF97634.1"/>
    <property type="molecule type" value="Genomic_DNA"/>
</dbReference>
<keyword evidence="3 8" id="KW-0547">Nucleotide-binding</keyword>
<dbReference type="FunFam" id="3.40.50.300:FF:000029">
    <property type="entry name" value="Elongation factor G"/>
    <property type="match status" value="1"/>
</dbReference>
<dbReference type="Gene3D" id="3.30.230.10">
    <property type="match status" value="1"/>
</dbReference>
<dbReference type="OrthoDB" id="9804431at2"/>
<evidence type="ECO:0000256" key="1">
    <source>
        <dbReference type="ARBA" id="ARBA00005870"/>
    </source>
</evidence>
<feature type="binding site" evidence="8">
    <location>
        <begin position="17"/>
        <end position="24"/>
    </location>
    <ligand>
        <name>GTP</name>
        <dbReference type="ChEBI" id="CHEBI:37565"/>
    </ligand>
</feature>
<evidence type="ECO:0000256" key="4">
    <source>
        <dbReference type="ARBA" id="ARBA00022768"/>
    </source>
</evidence>
<dbReference type="Pfam" id="PF14492">
    <property type="entry name" value="EFG_III"/>
    <property type="match status" value="1"/>
</dbReference>
<dbReference type="Gene3D" id="2.40.30.10">
    <property type="entry name" value="Translation factors"/>
    <property type="match status" value="1"/>
</dbReference>
<dbReference type="HAMAP" id="MF_00054_B">
    <property type="entry name" value="EF_G_EF_2_B"/>
    <property type="match status" value="1"/>
</dbReference>
<evidence type="ECO:0000313" key="10">
    <source>
        <dbReference type="EMBL" id="MDX5993850.1"/>
    </source>
</evidence>
<evidence type="ECO:0000256" key="2">
    <source>
        <dbReference type="ARBA" id="ARBA00017872"/>
    </source>
</evidence>
<dbReference type="FunFam" id="3.30.70.240:FF:000001">
    <property type="entry name" value="Elongation factor G"/>
    <property type="match status" value="1"/>
</dbReference>
<evidence type="ECO:0000256" key="7">
    <source>
        <dbReference type="ARBA" id="ARBA00024731"/>
    </source>
</evidence>
<dbReference type="InterPro" id="IPR020568">
    <property type="entry name" value="Ribosomal_Su5_D2-typ_SF"/>
</dbReference>
<dbReference type="SMART" id="SM00838">
    <property type="entry name" value="EFG_C"/>
    <property type="match status" value="1"/>
</dbReference>
<dbReference type="GO" id="GO:0097216">
    <property type="term" value="F:guanosine tetraphosphate binding"/>
    <property type="evidence" value="ECO:0007669"/>
    <property type="project" value="UniProtKB-ARBA"/>
</dbReference>
<proteinExistence type="inferred from homology"/>
<dbReference type="SUPFAM" id="SSF54211">
    <property type="entry name" value="Ribosomal protein S5 domain 2-like"/>
    <property type="match status" value="1"/>
</dbReference>
<comment type="function">
    <text evidence="7 8">Catalyzes the GTP-dependent ribosomal translocation step during translation elongation. During this step, the ribosome changes from the pre-translocational (PRE) to the post-translocational (POST) state as the newly formed A-site-bound peptidyl-tRNA and P-site-bound deacylated tRNA move to the P and E sites, respectively. Catalyzes the coordinated movement of the two tRNA molecules, the mRNA and conformational changes in the ribosome.</text>
</comment>
<dbReference type="FunFam" id="3.30.70.870:FF:000001">
    <property type="entry name" value="Elongation factor G"/>
    <property type="match status" value="1"/>
</dbReference>
<dbReference type="CDD" id="cd03713">
    <property type="entry name" value="EFG_mtEFG_C"/>
    <property type="match status" value="1"/>
</dbReference>
<dbReference type="InterPro" id="IPR000795">
    <property type="entry name" value="T_Tr_GTP-bd_dom"/>
</dbReference>
<dbReference type="EMBL" id="JAWXXP010000001">
    <property type="protein sequence ID" value="MDX5993850.1"/>
    <property type="molecule type" value="Genomic_DNA"/>
</dbReference>
<dbReference type="GO" id="GO:0003924">
    <property type="term" value="F:GTPase activity"/>
    <property type="evidence" value="ECO:0007669"/>
    <property type="project" value="InterPro"/>
</dbReference>
<dbReference type="InterPro" id="IPR014721">
    <property type="entry name" value="Ribsml_uS5_D2-typ_fold_subgr"/>
</dbReference>
<comment type="similarity">
    <text evidence="1 8">Belongs to the TRAFAC class translation factor GTPase superfamily. Classic translation factor GTPase family. EF-G/EF-2 subfamily.</text>
</comment>
<dbReference type="InterPro" id="IPR005517">
    <property type="entry name" value="Transl_elong_EFG/EF2_IV"/>
</dbReference>
<comment type="subcellular location">
    <subcellularLocation>
        <location evidence="8">Cytoplasm</location>
    </subcellularLocation>
</comment>
<dbReference type="Gene3D" id="3.30.70.870">
    <property type="entry name" value="Elongation Factor G (Translational Gtpase), domain 3"/>
    <property type="match status" value="1"/>
</dbReference>
<dbReference type="PRINTS" id="PR00315">
    <property type="entry name" value="ELONGATNFCT"/>
</dbReference>
<keyword evidence="13" id="KW-1185">Reference proteome</keyword>
<dbReference type="InterPro" id="IPR009000">
    <property type="entry name" value="Transl_B-barrel_sf"/>
</dbReference>
<evidence type="ECO:0000259" key="9">
    <source>
        <dbReference type="PROSITE" id="PS51722"/>
    </source>
</evidence>
<dbReference type="SMART" id="SM00889">
    <property type="entry name" value="EFG_IV"/>
    <property type="match status" value="1"/>
</dbReference>
<dbReference type="InterPro" id="IPR047872">
    <property type="entry name" value="EFG_IV"/>
</dbReference>
<dbReference type="Proteomes" id="UP001278050">
    <property type="component" value="Unassembled WGS sequence"/>
</dbReference>
<dbReference type="InterPro" id="IPR004540">
    <property type="entry name" value="Transl_elong_EFG/EF2"/>
</dbReference>
<accession>A0A1G7QGJ5</accession>
<evidence type="ECO:0000256" key="5">
    <source>
        <dbReference type="ARBA" id="ARBA00022917"/>
    </source>
</evidence>
<keyword evidence="8" id="KW-0963">Cytoplasm</keyword>
<dbReference type="GO" id="GO:0003746">
    <property type="term" value="F:translation elongation factor activity"/>
    <property type="evidence" value="ECO:0007669"/>
    <property type="project" value="UniProtKB-UniRule"/>
</dbReference>
<dbReference type="SUPFAM" id="SSF50447">
    <property type="entry name" value="Translation proteins"/>
    <property type="match status" value="1"/>
</dbReference>
<dbReference type="FunFam" id="2.40.30.10:FF:000006">
    <property type="entry name" value="Elongation factor G"/>
    <property type="match status" value="1"/>
</dbReference>
<dbReference type="PANTHER" id="PTHR43261:SF1">
    <property type="entry name" value="RIBOSOME-RELEASING FACTOR 2, MITOCHONDRIAL"/>
    <property type="match status" value="1"/>
</dbReference>
<organism evidence="11 12">
    <name type="scientific">Ectopseudomonas alcaliphila</name>
    <dbReference type="NCBI Taxonomy" id="101564"/>
    <lineage>
        <taxon>Bacteria</taxon>
        <taxon>Pseudomonadati</taxon>
        <taxon>Pseudomonadota</taxon>
        <taxon>Gammaproteobacteria</taxon>
        <taxon>Pseudomonadales</taxon>
        <taxon>Pseudomonadaceae</taxon>
        <taxon>Ectopseudomonas</taxon>
    </lineage>
</organism>
<reference evidence="11 12" key="1">
    <citation type="submission" date="2016-10" db="EMBL/GenBank/DDBJ databases">
        <authorList>
            <person name="de Groot N.N."/>
        </authorList>
    </citation>
    <scope>NUCLEOTIDE SEQUENCE [LARGE SCALE GENOMIC DNA]</scope>
    <source>
        <strain evidence="11 12">JCM 10630</strain>
    </source>
</reference>